<evidence type="ECO:0000256" key="1">
    <source>
        <dbReference type="SAM" id="MobiDB-lite"/>
    </source>
</evidence>
<accession>A0ABY0W4M6</accession>
<feature type="domain" description="RES" evidence="2">
    <location>
        <begin position="210"/>
        <end position="369"/>
    </location>
</feature>
<feature type="compositionally biased region" description="Basic and acidic residues" evidence="1">
    <location>
        <begin position="406"/>
        <end position="415"/>
    </location>
</feature>
<name>A0ABY0W4M6_9PSED</name>
<gene>
    <name evidence="3" type="ORF">SAMN04490201_4307</name>
</gene>
<dbReference type="SMART" id="SM00953">
    <property type="entry name" value="RES"/>
    <property type="match status" value="1"/>
</dbReference>
<proteinExistence type="predicted"/>
<dbReference type="Proteomes" id="UP000182058">
    <property type="component" value="Chromosome I"/>
</dbReference>
<sequence>MDSDVICFGCVNDDYLVKLIKRKGVSSECSVCSKKRKAIPVSDLVLMVDNVLQRYFLPGADYPKFTHSGSFSHYEQKGDLLILHIAEMLGVDEDDPVSELVCGALTTCSHYEFMQGGEPQYSDELNYVSRTLKPYQAEHRWDDFKLDMKHGNRFFNKNAKQFLDWLFKGIDLFEVYGDFRTVIRELSDEEIYRGRRCDSTAEYVVIAKDAANQLGAPPKERAGSGRMNPAGVPAFYGAFERDTCVAELRPPVGGRVISGLFKLRRPVRVLDFITLDKAYETHPLSIFDPAYAEKKGRRDFLKTLHSKIRIPVLPDQEHEYLVTQVMAEYLATQRTPPIDGVLFASVQVADGTNLTLFNHAVIAEEPRVDVIDDLGQISNSLPPRLSAIEYVSNSLMLHSVQRVKFSTDDSPRNDNDPDQCDFDDDWYGGDWD</sequence>
<feature type="region of interest" description="Disordered" evidence="1">
    <location>
        <begin position="406"/>
        <end position="432"/>
    </location>
</feature>
<dbReference type="InterPro" id="IPR014914">
    <property type="entry name" value="RES_dom"/>
</dbReference>
<protein>
    <submittedName>
        <fullName evidence="3">RES domain-containing protein</fullName>
    </submittedName>
</protein>
<reference evidence="3 4" key="1">
    <citation type="submission" date="2016-10" db="EMBL/GenBank/DDBJ databases">
        <authorList>
            <person name="Varghese N."/>
            <person name="Submissions S."/>
        </authorList>
    </citation>
    <scope>NUCLEOTIDE SEQUENCE [LARGE SCALE GENOMIC DNA]</scope>
    <source>
        <strain evidence="3 4">BS3667</strain>
    </source>
</reference>
<evidence type="ECO:0000259" key="2">
    <source>
        <dbReference type="SMART" id="SM00953"/>
    </source>
</evidence>
<dbReference type="Pfam" id="PF08808">
    <property type="entry name" value="RES"/>
    <property type="match status" value="1"/>
</dbReference>
<dbReference type="EMBL" id="LT629795">
    <property type="protein sequence ID" value="SDU72581.1"/>
    <property type="molecule type" value="Genomic_DNA"/>
</dbReference>
<organism evidence="3 4">
    <name type="scientific">Pseudomonas psychrophila</name>
    <dbReference type="NCBI Taxonomy" id="122355"/>
    <lineage>
        <taxon>Bacteria</taxon>
        <taxon>Pseudomonadati</taxon>
        <taxon>Pseudomonadota</taxon>
        <taxon>Gammaproteobacteria</taxon>
        <taxon>Pseudomonadales</taxon>
        <taxon>Pseudomonadaceae</taxon>
        <taxon>Pseudomonas</taxon>
    </lineage>
</organism>
<evidence type="ECO:0000313" key="3">
    <source>
        <dbReference type="EMBL" id="SDU72581.1"/>
    </source>
</evidence>
<dbReference type="RefSeq" id="WP_048351748.1">
    <property type="nucleotide sequence ID" value="NZ_CP049044.1"/>
</dbReference>
<dbReference type="GeneID" id="96621847"/>
<keyword evidence="4" id="KW-1185">Reference proteome</keyword>
<evidence type="ECO:0000313" key="4">
    <source>
        <dbReference type="Proteomes" id="UP000182058"/>
    </source>
</evidence>
<feature type="compositionally biased region" description="Acidic residues" evidence="1">
    <location>
        <begin position="416"/>
        <end position="432"/>
    </location>
</feature>